<dbReference type="EMBL" id="JAHWXP010000002">
    <property type="protein sequence ID" value="MBY8336890.1"/>
    <property type="molecule type" value="Genomic_DNA"/>
</dbReference>
<organism evidence="1 2">
    <name type="scientific">Alteriqipengyuania abyssalis</name>
    <dbReference type="NCBI Taxonomy" id="2860200"/>
    <lineage>
        <taxon>Bacteria</taxon>
        <taxon>Pseudomonadati</taxon>
        <taxon>Pseudomonadota</taxon>
        <taxon>Alphaproteobacteria</taxon>
        <taxon>Sphingomonadales</taxon>
        <taxon>Erythrobacteraceae</taxon>
        <taxon>Alteriqipengyuania</taxon>
    </lineage>
</organism>
<evidence type="ECO:0000313" key="2">
    <source>
        <dbReference type="Proteomes" id="UP000759298"/>
    </source>
</evidence>
<sequence length="118" mass="12880">MLDENEWCPAGSVYVDLQTGEFMLHPRLQRPNCYDASSVAEIEKGKLGSDDLDRLRKAVAKAVASGLRRKPCSIIISNGGPRQLVITLPGYSATTPEDLGCWSKEAGELHDELFGIFG</sequence>
<name>A0ABS7PCV0_9SPHN</name>
<keyword evidence="2" id="KW-1185">Reference proteome</keyword>
<protein>
    <submittedName>
        <fullName evidence="1">Uncharacterized protein</fullName>
    </submittedName>
</protein>
<reference evidence="1 2" key="1">
    <citation type="submission" date="2021-07" db="EMBL/GenBank/DDBJ databases">
        <title>Alteriqipengyuania abyssalis NZ-12B nov, sp.nov isolated from deep sea sponge in pacific ocean.</title>
        <authorList>
            <person name="Tareen S."/>
            <person name="Wink J."/>
        </authorList>
    </citation>
    <scope>NUCLEOTIDE SEQUENCE [LARGE SCALE GENOMIC DNA]</scope>
    <source>
        <strain evidence="1 2">NZ-12B</strain>
    </source>
</reference>
<dbReference type="RefSeq" id="WP_222824497.1">
    <property type="nucleotide sequence ID" value="NZ_JAHWXP010000002.1"/>
</dbReference>
<gene>
    <name evidence="1" type="ORF">KYN89_07495</name>
</gene>
<dbReference type="Proteomes" id="UP000759298">
    <property type="component" value="Unassembled WGS sequence"/>
</dbReference>
<comment type="caution">
    <text evidence="1">The sequence shown here is derived from an EMBL/GenBank/DDBJ whole genome shotgun (WGS) entry which is preliminary data.</text>
</comment>
<accession>A0ABS7PCV0</accession>
<evidence type="ECO:0000313" key="1">
    <source>
        <dbReference type="EMBL" id="MBY8336890.1"/>
    </source>
</evidence>
<proteinExistence type="predicted"/>